<gene>
    <name evidence="2" type="ORF">FAA97_14760</name>
</gene>
<proteinExistence type="predicted"/>
<name>A0A4S8NWL2_9HYPH</name>
<dbReference type="InterPro" id="IPR005534">
    <property type="entry name" value="Curli_assmbl/transp-comp_CsgG"/>
</dbReference>
<evidence type="ECO:0008006" key="4">
    <source>
        <dbReference type="Google" id="ProtNLM"/>
    </source>
</evidence>
<evidence type="ECO:0000256" key="1">
    <source>
        <dbReference type="SAM" id="SignalP"/>
    </source>
</evidence>
<protein>
    <recommendedName>
        <fullName evidence="4">Curli production assembly/transport component CsgG</fullName>
    </recommendedName>
</protein>
<dbReference type="AlphaFoldDB" id="A0A4S8NWL2"/>
<feature type="signal peptide" evidence="1">
    <location>
        <begin position="1"/>
        <end position="24"/>
    </location>
</feature>
<evidence type="ECO:0000313" key="3">
    <source>
        <dbReference type="Proteomes" id="UP000308828"/>
    </source>
</evidence>
<accession>A0A4S8NWL2</accession>
<sequence length="294" mass="31443">MIWGKFRSLVVAPVLLLAACQSQTAEKAPKEPFLGPVPIATRTPVDAALECLAKTPEVQRYPRIFAVHVITDQTGRYSADETGNYLPRDSAGMMVSLLQKAGVKQVNRSNTAVSEWEIARAREQILGDGGNVVVGDESLPFRPLVKGALRGSDYVIDGVITQLDFNTYSGGLEATVGGAGGGARRFAVTAAMDIRVTDTKSTRIIRAKSYSKQAVGREVFASVFRFFSDELFDIKIGSKSQEGLQAAVRWTLADATYDLVKELTGHKGACDALLPAASQDDRAGQTGTEVATAG</sequence>
<comment type="caution">
    <text evidence="2">The sequence shown here is derived from an EMBL/GenBank/DDBJ whole genome shotgun (WGS) entry which is preliminary data.</text>
</comment>
<evidence type="ECO:0000313" key="2">
    <source>
        <dbReference type="EMBL" id="THV21285.1"/>
    </source>
</evidence>
<reference evidence="2 3" key="1">
    <citation type="submission" date="2019-04" db="EMBL/GenBank/DDBJ databases">
        <title>Genome sequence of strain shin9-1.</title>
        <authorList>
            <person name="Gao J."/>
            <person name="Sun J."/>
        </authorList>
    </citation>
    <scope>NUCLEOTIDE SEQUENCE [LARGE SCALE GENOMIC DNA]</scope>
    <source>
        <strain evidence="3">shin9-1</strain>
    </source>
</reference>
<dbReference type="Pfam" id="PF03783">
    <property type="entry name" value="CsgG"/>
    <property type="match status" value="1"/>
</dbReference>
<dbReference type="OrthoDB" id="8832648at2"/>
<dbReference type="RefSeq" id="WP_136599335.1">
    <property type="nucleotide sequence ID" value="NZ_STGV01000005.1"/>
</dbReference>
<dbReference type="Gene3D" id="3.40.50.10610">
    <property type="entry name" value="ABC-type transport auxiliary lipoprotein component"/>
    <property type="match status" value="1"/>
</dbReference>
<dbReference type="EMBL" id="STGV01000005">
    <property type="protein sequence ID" value="THV21285.1"/>
    <property type="molecule type" value="Genomic_DNA"/>
</dbReference>
<dbReference type="PROSITE" id="PS51257">
    <property type="entry name" value="PROKAR_LIPOPROTEIN"/>
    <property type="match status" value="1"/>
</dbReference>
<dbReference type="Proteomes" id="UP000308828">
    <property type="component" value="Unassembled WGS sequence"/>
</dbReference>
<organism evidence="2 3">
    <name type="scientific">Peteryoungia ipomoeae</name>
    <dbReference type="NCBI Taxonomy" id="1210932"/>
    <lineage>
        <taxon>Bacteria</taxon>
        <taxon>Pseudomonadati</taxon>
        <taxon>Pseudomonadota</taxon>
        <taxon>Alphaproteobacteria</taxon>
        <taxon>Hyphomicrobiales</taxon>
        <taxon>Rhizobiaceae</taxon>
        <taxon>Peteryoungia</taxon>
    </lineage>
</organism>
<feature type="chain" id="PRO_5020561178" description="Curli production assembly/transport component CsgG" evidence="1">
    <location>
        <begin position="25"/>
        <end position="294"/>
    </location>
</feature>
<dbReference type="GO" id="GO:0030288">
    <property type="term" value="C:outer membrane-bounded periplasmic space"/>
    <property type="evidence" value="ECO:0007669"/>
    <property type="project" value="InterPro"/>
</dbReference>
<keyword evidence="3" id="KW-1185">Reference proteome</keyword>
<keyword evidence="1" id="KW-0732">Signal</keyword>